<gene>
    <name evidence="1" type="ORF">MENT_LOCUS4037</name>
</gene>
<evidence type="ECO:0000313" key="1">
    <source>
        <dbReference type="EMBL" id="CAD2133462.1"/>
    </source>
</evidence>
<dbReference type="Proteomes" id="UP000580250">
    <property type="component" value="Unassembled WGS sequence"/>
</dbReference>
<dbReference type="EMBL" id="CAJEWN010000013">
    <property type="protein sequence ID" value="CAD2133462.1"/>
    <property type="molecule type" value="Genomic_DNA"/>
</dbReference>
<proteinExistence type="predicted"/>
<dbReference type="OrthoDB" id="5788338at2759"/>
<comment type="caution">
    <text evidence="1">The sequence shown here is derived from an EMBL/GenBank/DDBJ whole genome shotgun (WGS) entry which is preliminary data.</text>
</comment>
<dbReference type="AlphaFoldDB" id="A0A6V7TSS9"/>
<reference evidence="1 2" key="1">
    <citation type="submission" date="2020-08" db="EMBL/GenBank/DDBJ databases">
        <authorList>
            <person name="Koutsovoulos G."/>
            <person name="Danchin GJ E."/>
        </authorList>
    </citation>
    <scope>NUCLEOTIDE SEQUENCE [LARGE SCALE GENOMIC DNA]</scope>
</reference>
<name>A0A6V7TSS9_MELEN</name>
<evidence type="ECO:0000313" key="2">
    <source>
        <dbReference type="Proteomes" id="UP000580250"/>
    </source>
</evidence>
<sequence length="143" mass="17082">MSLDEIQRNVPIKPQQLFFHSELLKPEIELFKDQFERNERFKEFDGLIKANHRIYEALETKIAVDKKSTKNKFLILNEQMRSITERIIAMSSPQFTKEEIVGYDFSDIINISKYAELKQKELEKKRIENDRGPIFTIIEEEKE</sequence>
<protein>
    <submittedName>
        <fullName evidence="1">Uncharacterized protein</fullName>
    </submittedName>
</protein>
<accession>A0A6V7TSS9</accession>
<organism evidence="1 2">
    <name type="scientific">Meloidogyne enterolobii</name>
    <name type="common">Root-knot nematode worm</name>
    <name type="synonym">Meloidogyne mayaguensis</name>
    <dbReference type="NCBI Taxonomy" id="390850"/>
    <lineage>
        <taxon>Eukaryota</taxon>
        <taxon>Metazoa</taxon>
        <taxon>Ecdysozoa</taxon>
        <taxon>Nematoda</taxon>
        <taxon>Chromadorea</taxon>
        <taxon>Rhabditida</taxon>
        <taxon>Tylenchina</taxon>
        <taxon>Tylenchomorpha</taxon>
        <taxon>Tylenchoidea</taxon>
        <taxon>Meloidogynidae</taxon>
        <taxon>Meloidogyninae</taxon>
        <taxon>Meloidogyne</taxon>
    </lineage>
</organism>